<evidence type="ECO:0000313" key="1">
    <source>
        <dbReference type="EMBL" id="KAL3955472.1"/>
    </source>
</evidence>
<organism evidence="1 2">
    <name type="scientific">Purpureocillium lilacinum</name>
    <name type="common">Paecilomyces lilacinus</name>
    <dbReference type="NCBI Taxonomy" id="33203"/>
    <lineage>
        <taxon>Eukaryota</taxon>
        <taxon>Fungi</taxon>
        <taxon>Dikarya</taxon>
        <taxon>Ascomycota</taxon>
        <taxon>Pezizomycotina</taxon>
        <taxon>Sordariomycetes</taxon>
        <taxon>Hypocreomycetidae</taxon>
        <taxon>Hypocreales</taxon>
        <taxon>Ophiocordycipitaceae</taxon>
        <taxon>Purpureocillium</taxon>
    </lineage>
</organism>
<gene>
    <name evidence="1" type="ORF">ACCO45_011035</name>
</gene>
<accession>A0ACC4DI13</accession>
<protein>
    <submittedName>
        <fullName evidence="1">Uncharacterized protein</fullName>
    </submittedName>
</protein>
<dbReference type="Proteomes" id="UP001638806">
    <property type="component" value="Unassembled WGS sequence"/>
</dbReference>
<reference evidence="1" key="1">
    <citation type="submission" date="2024-12" db="EMBL/GenBank/DDBJ databases">
        <title>Comparative genomics and development of molecular markers within Purpureocillium lilacinum and among Purpureocillium species.</title>
        <authorList>
            <person name="Yeh Z.-Y."/>
            <person name="Ni N.-T."/>
            <person name="Lo P.-H."/>
            <person name="Mushyakhwo K."/>
            <person name="Lin C.-F."/>
            <person name="Nai Y.-S."/>
        </authorList>
    </citation>
    <scope>NUCLEOTIDE SEQUENCE</scope>
    <source>
        <strain evidence="1">NCHU-NPUST-175</strain>
    </source>
</reference>
<evidence type="ECO:0000313" key="2">
    <source>
        <dbReference type="Proteomes" id="UP001638806"/>
    </source>
</evidence>
<dbReference type="EMBL" id="JBGNUJ010000010">
    <property type="protein sequence ID" value="KAL3955472.1"/>
    <property type="molecule type" value="Genomic_DNA"/>
</dbReference>
<name>A0ACC4DI13_PURLI</name>
<sequence>MDDLFPRTPGAIRLTQTARSKAGKRRKPGDARGDESGGSGGNGGGDCGGRSRRHKYEAFRNRLGQWLSGASLQAQRNSSSVRTTTTAPAASRFEMGGRGRGWLVDEQLDGWIRQHVPHRISSPESFAKYEPCLVPKVRVNALGLWDRFAIRLQAASFNACTRTSPAAPSPVPGSWLDADATSDPPGPRSHRVHRALRLQAVPSTFRLLALLGLPRGRRGLGGPAGWLPAQRLLAVTVLVDNGRPERDTHYLGGAGDMDWDELTSAVLHGWLPWPLEDATRQRLTMEELEAPSLSGAHAEMLAAMRAPASRRQPRPHWLPPPPAPWAEIHRGDNGGPWLAWLAVPPHGVTFVDLDLKHTSCDIAIPTSFTLYTSSCCTSIACTAIIVCFKLHLPLAKDTKKAAQTSQGRPQSQLALLQARRHTKSVLDPSILVARFPLPSLADTCALDESYAAAIRLDSMADTEEPQFNTLAERIAALNKQKNFNGSDAPRKKPPPPAPPVRTTNGSTPSHHHVNPTVPPRPNRNNPRLCLGATPSLRPPRAAMWPPNSTAVGLSPSAPFANLVVDIAVSSAAPSPCLDPHSTISSTSIGHASSASSYGSNGGAGQRKLAPVFDPASLPPLPPTRRELEAKAKEAAAAEAVERDARAKEYAAKQAAKSKTPQPSATPPVPSRPTLPPQRSRKKTQSRPSQTTPIRGFGNGQSTTERPPIPTRPSASADDAPPPIPVSSRPSAAQIDAASSRTAEPPKPLNDCWVCRDWSGPDGVAAQFPRQSLPRNDPVGHLARGLCEPFPSYTDKARAIFTWFHHNIFYDTVAFFGNNVRHMSVEETIFSGKAVCQGYAETYKAIANRAGLDCVVVGGHGKGFGHTPLGERPPPPKPDGHAWNAVRIDGGGWKLLDACWGAGHICGNNNLYKQEFSPKEFTSSNESFGLRHFPSNPSYQYRSDGRAVSWEEYFRGRVDGEPPVFYTNGHQEGLSEESVEPKEADVSVYSGQVVRFQFSKICEHWTSEKDGLGKPPLLLLSIHGVDGRKDEMVPIETNGYWHWIDVNARDLGAPGQSVQVAMLTSIDGKDGRGVTAKEFLSKKGRVGMAWSYILKWNLV</sequence>
<comment type="caution">
    <text evidence="1">The sequence shown here is derived from an EMBL/GenBank/DDBJ whole genome shotgun (WGS) entry which is preliminary data.</text>
</comment>
<proteinExistence type="predicted"/>
<keyword evidence="2" id="KW-1185">Reference proteome</keyword>